<name>A0A061F209_THECC</name>
<dbReference type="Gene3D" id="3.30.420.10">
    <property type="entry name" value="Ribonuclease H-like superfamily/Ribonuclease H"/>
    <property type="match status" value="1"/>
</dbReference>
<protein>
    <recommendedName>
        <fullName evidence="3">Integrase catalytic domain-containing protein</fullName>
    </recommendedName>
</protein>
<dbReference type="InterPro" id="IPR036397">
    <property type="entry name" value="RNaseH_sf"/>
</dbReference>
<dbReference type="GO" id="GO:0003676">
    <property type="term" value="F:nucleic acid binding"/>
    <property type="evidence" value="ECO:0007669"/>
    <property type="project" value="InterPro"/>
</dbReference>
<dbReference type="AlphaFoldDB" id="A0A061F209"/>
<dbReference type="eggNOG" id="KOG0017">
    <property type="taxonomic scope" value="Eukaryota"/>
</dbReference>
<dbReference type="HOGENOM" id="CLU_817386_0_0_1"/>
<proteinExistence type="predicted"/>
<dbReference type="EMBL" id="CM001883">
    <property type="protein sequence ID" value="EOY08554.1"/>
    <property type="molecule type" value="Genomic_DNA"/>
</dbReference>
<evidence type="ECO:0000313" key="1">
    <source>
        <dbReference type="EMBL" id="EOY08554.1"/>
    </source>
</evidence>
<dbReference type="Proteomes" id="UP000026915">
    <property type="component" value="Chromosome 5"/>
</dbReference>
<dbReference type="InParanoid" id="A0A061F209"/>
<dbReference type="PANTHER" id="PTHR34222:SF97">
    <property type="entry name" value="CATALYTIC REGION, PUTATIVE-RELATED"/>
    <property type="match status" value="1"/>
</dbReference>
<sequence length="340" mass="38587">MIRPFPTLDEAHNLVLREESQRSLHIQSQPLIEASAMATYGDNKKRNKNDLVCSHSEKKGHLKDKCFRSNNGLEFDLESFYSSKGVIHQNSCVGTPQQNGVVEKKHQTLLMAMQQELTALEENATWTIMPLFIGAHIVGCKWVYKLKLHANGTIEWYKARLVAKGYSQKEALAVSVGYLDEDLITIAHRRDTEVDAKPYRVSICIRGNECLSRRRGGCHGLDESFRGGEKTDIKALRGFGWHSGLSLSRRSVFVRCRWFRGLNWEHHSWLRPRENCPLSLPVGIFVLNKRLAKRAFVGLLVLLQKHEGTGNWELGPGQGFPVKVFCPPPFNLHLSHLLAI</sequence>
<evidence type="ECO:0000313" key="2">
    <source>
        <dbReference type="Proteomes" id="UP000026915"/>
    </source>
</evidence>
<accession>A0A061F209</accession>
<keyword evidence="2" id="KW-1185">Reference proteome</keyword>
<evidence type="ECO:0008006" key="3">
    <source>
        <dbReference type="Google" id="ProtNLM"/>
    </source>
</evidence>
<dbReference type="STRING" id="3641.A0A061F209"/>
<gene>
    <name evidence="1" type="ORF">TCM_023112</name>
</gene>
<dbReference type="PANTHER" id="PTHR34222">
    <property type="entry name" value="GAG_PRE-INTEGRS DOMAIN-CONTAINING PROTEIN"/>
    <property type="match status" value="1"/>
</dbReference>
<dbReference type="InterPro" id="IPR012337">
    <property type="entry name" value="RNaseH-like_sf"/>
</dbReference>
<dbReference type="Gramene" id="EOY08554">
    <property type="protein sequence ID" value="EOY08554"/>
    <property type="gene ID" value="TCM_023112"/>
</dbReference>
<reference evidence="1 2" key="1">
    <citation type="journal article" date="2013" name="Genome Biol.">
        <title>The genome sequence of the most widely cultivated cacao type and its use to identify candidate genes regulating pod color.</title>
        <authorList>
            <person name="Motamayor J.C."/>
            <person name="Mockaitis K."/>
            <person name="Schmutz J."/>
            <person name="Haiminen N."/>
            <person name="Iii D.L."/>
            <person name="Cornejo O."/>
            <person name="Findley S.D."/>
            <person name="Zheng P."/>
            <person name="Utro F."/>
            <person name="Royaert S."/>
            <person name="Saski C."/>
            <person name="Jenkins J."/>
            <person name="Podicheti R."/>
            <person name="Zhao M."/>
            <person name="Scheffler B.E."/>
            <person name="Stack J.C."/>
            <person name="Feltus F.A."/>
            <person name="Mustiga G.M."/>
            <person name="Amores F."/>
            <person name="Phillips W."/>
            <person name="Marelli J.P."/>
            <person name="May G.D."/>
            <person name="Shapiro H."/>
            <person name="Ma J."/>
            <person name="Bustamante C.D."/>
            <person name="Schnell R.J."/>
            <person name="Main D."/>
            <person name="Gilbert D."/>
            <person name="Parida L."/>
            <person name="Kuhn D.N."/>
        </authorList>
    </citation>
    <scope>NUCLEOTIDE SEQUENCE [LARGE SCALE GENOMIC DNA]</scope>
    <source>
        <strain evidence="2">cv. Matina 1-6</strain>
    </source>
</reference>
<organism evidence="1 2">
    <name type="scientific">Theobroma cacao</name>
    <name type="common">Cacao</name>
    <name type="synonym">Cocoa</name>
    <dbReference type="NCBI Taxonomy" id="3641"/>
    <lineage>
        <taxon>Eukaryota</taxon>
        <taxon>Viridiplantae</taxon>
        <taxon>Streptophyta</taxon>
        <taxon>Embryophyta</taxon>
        <taxon>Tracheophyta</taxon>
        <taxon>Spermatophyta</taxon>
        <taxon>Magnoliopsida</taxon>
        <taxon>eudicotyledons</taxon>
        <taxon>Gunneridae</taxon>
        <taxon>Pentapetalae</taxon>
        <taxon>rosids</taxon>
        <taxon>malvids</taxon>
        <taxon>Malvales</taxon>
        <taxon>Malvaceae</taxon>
        <taxon>Byttnerioideae</taxon>
        <taxon>Theobroma</taxon>
    </lineage>
</organism>
<dbReference type="SUPFAM" id="SSF53098">
    <property type="entry name" value="Ribonuclease H-like"/>
    <property type="match status" value="1"/>
</dbReference>